<dbReference type="SMART" id="SM00656">
    <property type="entry name" value="Amb_all"/>
    <property type="match status" value="1"/>
</dbReference>
<protein>
    <recommendedName>
        <fullName evidence="5">Pectate lyase domain-containing protein</fullName>
    </recommendedName>
</protein>
<evidence type="ECO:0000256" key="4">
    <source>
        <dbReference type="SAM" id="SignalP"/>
    </source>
</evidence>
<evidence type="ECO:0000256" key="1">
    <source>
        <dbReference type="ARBA" id="ARBA00010980"/>
    </source>
</evidence>
<evidence type="ECO:0000313" key="6">
    <source>
        <dbReference type="EMBL" id="CAE6532639.1"/>
    </source>
</evidence>
<reference evidence="6" key="1">
    <citation type="submission" date="2021-01" db="EMBL/GenBank/DDBJ databases">
        <authorList>
            <person name="Kaushik A."/>
        </authorList>
    </citation>
    <scope>NUCLEOTIDE SEQUENCE</scope>
    <source>
        <strain evidence="6">AG4-RS23</strain>
    </source>
</reference>
<keyword evidence="3" id="KW-0119">Carbohydrate metabolism</keyword>
<dbReference type="AlphaFoldDB" id="A0A8H3DQ39"/>
<organism evidence="6 7">
    <name type="scientific">Rhizoctonia solani</name>
    <dbReference type="NCBI Taxonomy" id="456999"/>
    <lineage>
        <taxon>Eukaryota</taxon>
        <taxon>Fungi</taxon>
        <taxon>Dikarya</taxon>
        <taxon>Basidiomycota</taxon>
        <taxon>Agaricomycotina</taxon>
        <taxon>Agaricomycetes</taxon>
        <taxon>Cantharellales</taxon>
        <taxon>Ceratobasidiaceae</taxon>
        <taxon>Rhizoctonia</taxon>
    </lineage>
</organism>
<evidence type="ECO:0000313" key="7">
    <source>
        <dbReference type="Proteomes" id="UP000663861"/>
    </source>
</evidence>
<dbReference type="Pfam" id="PF00544">
    <property type="entry name" value="Pectate_lyase_4"/>
    <property type="match status" value="1"/>
</dbReference>
<keyword evidence="2 3" id="KW-0456">Lyase</keyword>
<dbReference type="PANTHER" id="PTHR31683">
    <property type="entry name" value="PECTATE LYASE 18-RELATED"/>
    <property type="match status" value="1"/>
</dbReference>
<evidence type="ECO:0000256" key="3">
    <source>
        <dbReference type="RuleBase" id="RU361173"/>
    </source>
</evidence>
<dbReference type="GO" id="GO:0030570">
    <property type="term" value="F:pectate lyase activity"/>
    <property type="evidence" value="ECO:0007669"/>
    <property type="project" value="InterPro"/>
</dbReference>
<feature type="chain" id="PRO_5034477091" description="Pectate lyase domain-containing protein" evidence="4">
    <location>
        <begin position="18"/>
        <end position="322"/>
    </location>
</feature>
<dbReference type="SUPFAM" id="SSF51126">
    <property type="entry name" value="Pectin lyase-like"/>
    <property type="match status" value="1"/>
</dbReference>
<keyword evidence="3" id="KW-0624">Polysaccharide degradation</keyword>
<comment type="similarity">
    <text evidence="1 3">Belongs to the polysaccharide lyase 1 family.</text>
</comment>
<name>A0A8H3DQ39_9AGAM</name>
<accession>A0A8H3DQ39</accession>
<sequence length="322" mass="33671">MLVFQLTVSLLAGLASAASIKRAIPVDGIAGFATQNGGTTGGAGGSTTTVTTLAALRAAVLGDSPKIVKISGIITGDGEVVDVGSKTTVLGVGSNSGLTGGGLRVKKASNVIIRNLLLSKSPAPTDLIQIQASTNVWVDHNTFSSDLDHDKDYYDGAFDVSHGSDFVTASWNVFTNHYKTSLVGHSDKNSAEDTGHLRVTYHVTYHHNYFLNVNSRLPSLRFGTGHIYNNYYKNVATSGVDSRQGAQVLVESNVFDTVTSPIATKLHGGYAVQRNNILINTVMNTDLVAGTLTTPPYSYSTDAADTVAGTVAKSAGAGVVTF</sequence>
<keyword evidence="4" id="KW-0732">Signal</keyword>
<proteinExistence type="inferred from homology"/>
<dbReference type="PANTHER" id="PTHR31683:SF18">
    <property type="entry name" value="PECTATE LYASE 21-RELATED"/>
    <property type="match status" value="1"/>
</dbReference>
<gene>
    <name evidence="6" type="ORF">RDB_LOCUS177518</name>
</gene>
<dbReference type="InterPro" id="IPR011050">
    <property type="entry name" value="Pectin_lyase_fold/virulence"/>
</dbReference>
<dbReference type="Proteomes" id="UP000663861">
    <property type="component" value="Unassembled WGS sequence"/>
</dbReference>
<dbReference type="InterPro" id="IPR045032">
    <property type="entry name" value="PEL"/>
</dbReference>
<comment type="caution">
    <text evidence="6">The sequence shown here is derived from an EMBL/GenBank/DDBJ whole genome shotgun (WGS) entry which is preliminary data.</text>
</comment>
<dbReference type="InterPro" id="IPR002022">
    <property type="entry name" value="Pec_lyase"/>
</dbReference>
<keyword evidence="3" id="KW-0964">Secreted</keyword>
<feature type="domain" description="Pectate lyase" evidence="5">
    <location>
        <begin position="43"/>
        <end position="261"/>
    </location>
</feature>
<evidence type="ECO:0000256" key="2">
    <source>
        <dbReference type="ARBA" id="ARBA00023239"/>
    </source>
</evidence>
<dbReference type="GO" id="GO:0005576">
    <property type="term" value="C:extracellular region"/>
    <property type="evidence" value="ECO:0007669"/>
    <property type="project" value="UniProtKB-SubCell"/>
</dbReference>
<dbReference type="GO" id="GO:0000272">
    <property type="term" value="P:polysaccharide catabolic process"/>
    <property type="evidence" value="ECO:0007669"/>
    <property type="project" value="UniProtKB-KW"/>
</dbReference>
<comment type="subcellular location">
    <subcellularLocation>
        <location evidence="3">Secreted</location>
    </subcellularLocation>
</comment>
<feature type="signal peptide" evidence="4">
    <location>
        <begin position="1"/>
        <end position="17"/>
    </location>
</feature>
<dbReference type="EMBL" id="CAJMWY010004465">
    <property type="protein sequence ID" value="CAE6532639.1"/>
    <property type="molecule type" value="Genomic_DNA"/>
</dbReference>
<evidence type="ECO:0000259" key="5">
    <source>
        <dbReference type="SMART" id="SM00656"/>
    </source>
</evidence>
<dbReference type="InterPro" id="IPR012334">
    <property type="entry name" value="Pectin_lyas_fold"/>
</dbReference>
<dbReference type="Gene3D" id="2.160.20.10">
    <property type="entry name" value="Single-stranded right-handed beta-helix, Pectin lyase-like"/>
    <property type="match status" value="1"/>
</dbReference>